<evidence type="ECO:0000313" key="1">
    <source>
        <dbReference type="EMBL" id="PIZ65367.1"/>
    </source>
</evidence>
<comment type="caution">
    <text evidence="1">The sequence shown here is derived from an EMBL/GenBank/DDBJ whole genome shotgun (WGS) entry which is preliminary data.</text>
</comment>
<dbReference type="AlphaFoldDB" id="A0A2M7U439"/>
<name>A0A2M7U439_9BACT</name>
<proteinExistence type="predicted"/>
<gene>
    <name evidence="1" type="ORF">COY14_02510</name>
</gene>
<accession>A0A2M7U439</accession>
<dbReference type="EMBL" id="PFOD01000051">
    <property type="protein sequence ID" value="PIZ65367.1"/>
    <property type="molecule type" value="Genomic_DNA"/>
</dbReference>
<dbReference type="Proteomes" id="UP000230027">
    <property type="component" value="Unassembled WGS sequence"/>
</dbReference>
<evidence type="ECO:0000313" key="2">
    <source>
        <dbReference type="Proteomes" id="UP000230027"/>
    </source>
</evidence>
<sequence>MQIPRTSLAIYNGINAAFPEECDSQPSTLRLLDAFAPVLIAGNEAADIGISARLNRGNKQSNFSSLLTLENMTKQVLQSKADAFTSEYPQHAAVAHNFTADLMILSSNRAQFSDKFDVFLEVDSAIFEAACIQLCAPSVLRHAGVDFAQPVATPEQLIKKYMPFLSMEPHVEDLPIVNRLKSLHAIEMLLKIDDDTRGVEPDTLLGLPSFVTWATTRAHETNRSVDDLLNEKKESYFDILRSSPYMSVPMVNIIRGLCELTSIHKAQRTGVDNHIPLPRLPYFHRFTTTLRHELYSTGILHDLFMPEVATASS</sequence>
<reference evidence="2" key="1">
    <citation type="submission" date="2017-09" db="EMBL/GenBank/DDBJ databases">
        <title>Depth-based differentiation of microbial function through sediment-hosted aquifers and enrichment of novel symbionts in the deep terrestrial subsurface.</title>
        <authorList>
            <person name="Probst A.J."/>
            <person name="Ladd B."/>
            <person name="Jarett J.K."/>
            <person name="Geller-Mcgrath D.E."/>
            <person name="Sieber C.M.K."/>
            <person name="Emerson J.B."/>
            <person name="Anantharaman K."/>
            <person name="Thomas B.C."/>
            <person name="Malmstrom R."/>
            <person name="Stieglmeier M."/>
            <person name="Klingl A."/>
            <person name="Woyke T."/>
            <person name="Ryan C.M."/>
            <person name="Banfield J.F."/>
        </authorList>
    </citation>
    <scope>NUCLEOTIDE SEQUENCE [LARGE SCALE GENOMIC DNA]</scope>
</reference>
<protein>
    <submittedName>
        <fullName evidence="1">Uncharacterized protein</fullName>
    </submittedName>
</protein>
<organism evidence="1 2">
    <name type="scientific">Candidatus Roizmanbacteria bacterium CG_4_10_14_0_2_um_filter_36_9</name>
    <dbReference type="NCBI Taxonomy" id="1974823"/>
    <lineage>
        <taxon>Bacteria</taxon>
        <taxon>Candidatus Roizmaniibacteriota</taxon>
    </lineage>
</organism>